<dbReference type="AlphaFoldDB" id="A0A2U3NKB3"/>
<reference evidence="2 3" key="1">
    <citation type="submission" date="2017-01" db="EMBL/GenBank/DDBJ databases">
        <authorList>
            <consortium name="Urmite Genomes"/>
        </authorList>
    </citation>
    <scope>NUCLEOTIDE SEQUENCE [LARGE SCALE GENOMIC DNA]</scope>
    <source>
        <strain evidence="2 3">AB308</strain>
    </source>
</reference>
<name>A0A2U3NKB3_9MYCO</name>
<protein>
    <recommendedName>
        <fullName evidence="4">Nitroreductase</fullName>
    </recommendedName>
</protein>
<evidence type="ECO:0000256" key="1">
    <source>
        <dbReference type="SAM" id="Phobius"/>
    </source>
</evidence>
<dbReference type="EMBL" id="FTRV01000017">
    <property type="protein sequence ID" value="SPM31971.1"/>
    <property type="molecule type" value="Genomic_DNA"/>
</dbReference>
<feature type="transmembrane region" description="Helical" evidence="1">
    <location>
        <begin position="20"/>
        <end position="40"/>
    </location>
</feature>
<dbReference type="Gene3D" id="2.30.110.10">
    <property type="entry name" value="Electron Transport, Fmn-binding Protein, Chain A"/>
    <property type="match status" value="1"/>
</dbReference>
<gene>
    <name evidence="2" type="ORF">MTAB308_5496</name>
</gene>
<dbReference type="Proteomes" id="UP000241595">
    <property type="component" value="Unassembled WGS sequence"/>
</dbReference>
<sequence>VPGVNWMPKGVLVAIDKRIRGLLLVVFAVLGWLVLLPRIARRHRDAVFNRSGFKKFLRTYNGMTCKISGTRRSSWGMLTHVGRRSGQVYQTSLGTVDYGDGFLLPLGYGPRTDWYRNLMAAGTGTLAWKGRTYRLERPELISGPEAMRAWPLTSRTLLRLAGMHEFVWLHQSVEGATERLTPATQHATR</sequence>
<dbReference type="Pfam" id="PF04075">
    <property type="entry name" value="F420H2_quin_red"/>
    <property type="match status" value="1"/>
</dbReference>
<dbReference type="NCBIfam" id="TIGR00026">
    <property type="entry name" value="hi_GC_TIGR00026"/>
    <property type="match status" value="1"/>
</dbReference>
<keyword evidence="3" id="KW-1185">Reference proteome</keyword>
<feature type="non-terminal residue" evidence="2">
    <location>
        <position position="1"/>
    </location>
</feature>
<keyword evidence="1" id="KW-0472">Membrane</keyword>
<accession>A0A2U3NKB3</accession>
<dbReference type="InterPro" id="IPR012349">
    <property type="entry name" value="Split_barrel_FMN-bd"/>
</dbReference>
<dbReference type="InterPro" id="IPR004378">
    <property type="entry name" value="F420H2_quin_Rdtase"/>
</dbReference>
<proteinExistence type="predicted"/>
<evidence type="ECO:0008006" key="4">
    <source>
        <dbReference type="Google" id="ProtNLM"/>
    </source>
</evidence>
<keyword evidence="1" id="KW-0812">Transmembrane</keyword>
<evidence type="ECO:0000313" key="3">
    <source>
        <dbReference type="Proteomes" id="UP000241595"/>
    </source>
</evidence>
<evidence type="ECO:0000313" key="2">
    <source>
        <dbReference type="EMBL" id="SPM31971.1"/>
    </source>
</evidence>
<dbReference type="STRING" id="1841859.GCA_900157385_05498"/>
<dbReference type="GO" id="GO:0016491">
    <property type="term" value="F:oxidoreductase activity"/>
    <property type="evidence" value="ECO:0007669"/>
    <property type="project" value="InterPro"/>
</dbReference>
<keyword evidence="1" id="KW-1133">Transmembrane helix</keyword>
<organism evidence="2 3">
    <name type="scientific">Mycobacterium terramassiliense</name>
    <dbReference type="NCBI Taxonomy" id="1841859"/>
    <lineage>
        <taxon>Bacteria</taxon>
        <taxon>Bacillati</taxon>
        <taxon>Actinomycetota</taxon>
        <taxon>Actinomycetes</taxon>
        <taxon>Mycobacteriales</taxon>
        <taxon>Mycobacteriaceae</taxon>
        <taxon>Mycobacterium</taxon>
    </lineage>
</organism>